<dbReference type="AlphaFoldDB" id="A0A8T4IDY7"/>
<dbReference type="Proteomes" id="UP000676996">
    <property type="component" value="Unassembled WGS sequence"/>
</dbReference>
<dbReference type="RefSeq" id="WP_284054015.1">
    <property type="nucleotide sequence ID" value="NZ_JAGRQC010000002.1"/>
</dbReference>
<gene>
    <name evidence="8" type="ORF">J7S20_09715</name>
</gene>
<feature type="transmembrane region" description="Helical" evidence="7">
    <location>
        <begin position="12"/>
        <end position="40"/>
    </location>
</feature>
<evidence type="ECO:0000256" key="7">
    <source>
        <dbReference type="SAM" id="Phobius"/>
    </source>
</evidence>
<dbReference type="EMBL" id="JAGRQC010000002">
    <property type="protein sequence ID" value="MBR0552780.1"/>
    <property type="molecule type" value="Genomic_DNA"/>
</dbReference>
<evidence type="ECO:0000313" key="8">
    <source>
        <dbReference type="EMBL" id="MBR0552780.1"/>
    </source>
</evidence>
<evidence type="ECO:0000256" key="6">
    <source>
        <dbReference type="ARBA" id="ARBA00023136"/>
    </source>
</evidence>
<dbReference type="PANTHER" id="PTHR42775">
    <property type="entry name" value="PERMEASE RV2963-RELATED"/>
    <property type="match status" value="1"/>
</dbReference>
<keyword evidence="9" id="KW-1185">Reference proteome</keyword>
<comment type="caution">
    <text evidence="8">The sequence shown here is derived from an EMBL/GenBank/DDBJ whole genome shotgun (WGS) entry which is preliminary data.</text>
</comment>
<evidence type="ECO:0000313" key="9">
    <source>
        <dbReference type="Proteomes" id="UP000676996"/>
    </source>
</evidence>
<dbReference type="InterPro" id="IPR005524">
    <property type="entry name" value="DUF318"/>
</dbReference>
<comment type="similarity">
    <text evidence="2">Belongs to the UPF0718 family.</text>
</comment>
<protein>
    <submittedName>
        <fullName evidence="8">Permease</fullName>
    </submittedName>
</protein>
<feature type="transmembrane region" description="Helical" evidence="7">
    <location>
        <begin position="345"/>
        <end position="365"/>
    </location>
</feature>
<feature type="transmembrane region" description="Helical" evidence="7">
    <location>
        <begin position="196"/>
        <end position="218"/>
    </location>
</feature>
<evidence type="ECO:0000256" key="1">
    <source>
        <dbReference type="ARBA" id="ARBA00004651"/>
    </source>
</evidence>
<organism evidence="8 9">
    <name type="scientific">Stakelama marina</name>
    <dbReference type="NCBI Taxonomy" id="2826939"/>
    <lineage>
        <taxon>Bacteria</taxon>
        <taxon>Pseudomonadati</taxon>
        <taxon>Pseudomonadota</taxon>
        <taxon>Alphaproteobacteria</taxon>
        <taxon>Sphingomonadales</taxon>
        <taxon>Sphingomonadaceae</taxon>
        <taxon>Stakelama</taxon>
    </lineage>
</organism>
<proteinExistence type="inferred from homology"/>
<dbReference type="GO" id="GO:0005886">
    <property type="term" value="C:plasma membrane"/>
    <property type="evidence" value="ECO:0007669"/>
    <property type="project" value="UniProtKB-SubCell"/>
</dbReference>
<keyword evidence="3" id="KW-1003">Cell membrane</keyword>
<dbReference type="Pfam" id="PF03773">
    <property type="entry name" value="ArsP_1"/>
    <property type="match status" value="1"/>
</dbReference>
<keyword evidence="5 7" id="KW-1133">Transmembrane helix</keyword>
<name>A0A8T4IDY7_9SPHN</name>
<comment type="subcellular location">
    <subcellularLocation>
        <location evidence="1">Cell membrane</location>
        <topology evidence="1">Multi-pass membrane protein</topology>
    </subcellularLocation>
</comment>
<dbReference type="InterPro" id="IPR053166">
    <property type="entry name" value="UPF0718_permease"/>
</dbReference>
<feature type="transmembrane region" description="Helical" evidence="7">
    <location>
        <begin position="247"/>
        <end position="268"/>
    </location>
</feature>
<evidence type="ECO:0000256" key="2">
    <source>
        <dbReference type="ARBA" id="ARBA00006386"/>
    </source>
</evidence>
<keyword evidence="6 7" id="KW-0472">Membrane</keyword>
<reference evidence="8" key="1">
    <citation type="submission" date="2021-04" db="EMBL/GenBank/DDBJ databases">
        <title>Ouciella asimina sp. nov., isolated from the surface seawater in the hydrothermal field of Okinawa Trough.</title>
        <authorList>
            <person name="Shuang W."/>
        </authorList>
    </citation>
    <scope>NUCLEOTIDE SEQUENCE</scope>
    <source>
        <strain evidence="8">LXI357</strain>
    </source>
</reference>
<evidence type="ECO:0000256" key="3">
    <source>
        <dbReference type="ARBA" id="ARBA00022475"/>
    </source>
</evidence>
<accession>A0A8T4IDY7</accession>
<feature type="transmembrane region" description="Helical" evidence="7">
    <location>
        <begin position="303"/>
        <end position="325"/>
    </location>
</feature>
<dbReference type="PANTHER" id="PTHR42775:SF1">
    <property type="entry name" value="PERMEASE RV2963-RELATED"/>
    <property type="match status" value="1"/>
</dbReference>
<feature type="transmembrane region" description="Helical" evidence="7">
    <location>
        <begin position="60"/>
        <end position="82"/>
    </location>
</feature>
<feature type="transmembrane region" description="Helical" evidence="7">
    <location>
        <begin position="123"/>
        <end position="145"/>
    </location>
</feature>
<sequence length="372" mass="40766">MRGLTETMWDPILQSLLMALGLLYRALWPILLGVFLTALIETLVDQDWMAAQLGGRGLRSVGKASVAGAVSSACTYGALSITQTLFKKGASAEASFAFAFASTNLVFELGILIYVLLGWQFLLAELLGGFVLIVFMYVLVTFTLPRRLFEESRQRLRDSHPDDPGPVTFTRTVSSHGNWREQLGTRKGWGRIARNYFHTLGVIYKSVLIGFLLAGFIVEMVLVTVWRALFVPAQGLAGIAENAAVGVMAGVLSFIGSIGNVPFAAALWVSGVSFGGVIACIYADLITLPVMALWRRFFGWRGAIYIFAIFYATMFLSAVLMEYVFNAIHWVPARLTEGNFDSFVQVRLDATLIVTLMAICGTLLLSRLKTSA</sequence>
<evidence type="ECO:0000256" key="5">
    <source>
        <dbReference type="ARBA" id="ARBA00022989"/>
    </source>
</evidence>
<evidence type="ECO:0000256" key="4">
    <source>
        <dbReference type="ARBA" id="ARBA00022692"/>
    </source>
</evidence>
<feature type="transmembrane region" description="Helical" evidence="7">
    <location>
        <begin position="274"/>
        <end position="294"/>
    </location>
</feature>
<keyword evidence="4 7" id="KW-0812">Transmembrane</keyword>
<feature type="transmembrane region" description="Helical" evidence="7">
    <location>
        <begin position="94"/>
        <end position="117"/>
    </location>
</feature>